<dbReference type="SUPFAM" id="SSF47473">
    <property type="entry name" value="EF-hand"/>
    <property type="match status" value="1"/>
</dbReference>
<keyword evidence="3" id="KW-1185">Reference proteome</keyword>
<protein>
    <recommendedName>
        <fullName evidence="1">Calpain-3/13-like C-terminal EF-hand domain-containing protein</fullName>
    </recommendedName>
</protein>
<evidence type="ECO:0000313" key="3">
    <source>
        <dbReference type="Proteomes" id="UP000770717"/>
    </source>
</evidence>
<proteinExistence type="predicted"/>
<dbReference type="Proteomes" id="UP000770717">
    <property type="component" value="Unassembled WGS sequence"/>
</dbReference>
<dbReference type="InterPro" id="IPR054069">
    <property type="entry name" value="CAPN3/13-like_C_EFh"/>
</dbReference>
<dbReference type="Pfam" id="PF21875">
    <property type="entry name" value="CAPN13-like_C_EFh"/>
    <property type="match status" value="1"/>
</dbReference>
<name>A0A8J6E4D1_ELECQ</name>
<organism evidence="2 3">
    <name type="scientific">Eleutherodactylus coqui</name>
    <name type="common">Puerto Rican coqui</name>
    <dbReference type="NCBI Taxonomy" id="57060"/>
    <lineage>
        <taxon>Eukaryota</taxon>
        <taxon>Metazoa</taxon>
        <taxon>Chordata</taxon>
        <taxon>Craniata</taxon>
        <taxon>Vertebrata</taxon>
        <taxon>Euteleostomi</taxon>
        <taxon>Amphibia</taxon>
        <taxon>Batrachia</taxon>
        <taxon>Anura</taxon>
        <taxon>Neobatrachia</taxon>
        <taxon>Hyloidea</taxon>
        <taxon>Eleutherodactylidae</taxon>
        <taxon>Eleutherodactylinae</taxon>
        <taxon>Eleutherodactylus</taxon>
        <taxon>Eleutherodactylus</taxon>
    </lineage>
</organism>
<reference evidence="2" key="1">
    <citation type="thesis" date="2020" institute="ProQuest LLC" country="789 East Eisenhower Parkway, Ann Arbor, MI, USA">
        <title>Comparative Genomics and Chromosome Evolution.</title>
        <authorList>
            <person name="Mudd A.B."/>
        </authorList>
    </citation>
    <scope>NUCLEOTIDE SEQUENCE</scope>
    <source>
        <strain evidence="2">HN-11 Male</strain>
        <tissue evidence="2">Kidney and liver</tissue>
    </source>
</reference>
<dbReference type="Gene3D" id="1.10.238.10">
    <property type="entry name" value="EF-hand"/>
    <property type="match status" value="1"/>
</dbReference>
<comment type="caution">
    <text evidence="2">The sequence shown here is derived from an EMBL/GenBank/DDBJ whole genome shotgun (WGS) entry which is preliminary data.</text>
</comment>
<dbReference type="OrthoDB" id="186625at2759"/>
<sequence>MITEKYNLSQKKQPLESDVDGQIRGLVVSDAVLNIMLLRYANYTQKLSFADFVSCMIRLETVTKVFQNLTKDGVGVYLSAEEWMQIIMSS</sequence>
<feature type="domain" description="Calpain-3/13-like C-terminal EF-hand" evidence="1">
    <location>
        <begin position="24"/>
        <end position="64"/>
    </location>
</feature>
<gene>
    <name evidence="2" type="ORF">GDO78_014172</name>
</gene>
<evidence type="ECO:0000259" key="1">
    <source>
        <dbReference type="Pfam" id="PF21875"/>
    </source>
</evidence>
<dbReference type="InterPro" id="IPR011992">
    <property type="entry name" value="EF-hand-dom_pair"/>
</dbReference>
<dbReference type="AlphaFoldDB" id="A0A8J6E4D1"/>
<accession>A0A8J6E4D1</accession>
<evidence type="ECO:0000313" key="2">
    <source>
        <dbReference type="EMBL" id="KAG9462415.1"/>
    </source>
</evidence>
<dbReference type="EMBL" id="WNTK01011446">
    <property type="protein sequence ID" value="KAG9462415.1"/>
    <property type="molecule type" value="Genomic_DNA"/>
</dbReference>